<organism evidence="1 2">
    <name type="scientific">Mycena albidolilacea</name>
    <dbReference type="NCBI Taxonomy" id="1033008"/>
    <lineage>
        <taxon>Eukaryota</taxon>
        <taxon>Fungi</taxon>
        <taxon>Dikarya</taxon>
        <taxon>Basidiomycota</taxon>
        <taxon>Agaricomycotina</taxon>
        <taxon>Agaricomycetes</taxon>
        <taxon>Agaricomycetidae</taxon>
        <taxon>Agaricales</taxon>
        <taxon>Marasmiineae</taxon>
        <taxon>Mycenaceae</taxon>
        <taxon>Mycena</taxon>
    </lineage>
</organism>
<name>A0AAD7E888_9AGAR</name>
<dbReference type="AlphaFoldDB" id="A0AAD7E888"/>
<evidence type="ECO:0000313" key="2">
    <source>
        <dbReference type="Proteomes" id="UP001218218"/>
    </source>
</evidence>
<reference evidence="1" key="1">
    <citation type="submission" date="2023-03" db="EMBL/GenBank/DDBJ databases">
        <title>Massive genome expansion in bonnet fungi (Mycena s.s.) driven by repeated elements and novel gene families across ecological guilds.</title>
        <authorList>
            <consortium name="Lawrence Berkeley National Laboratory"/>
            <person name="Harder C.B."/>
            <person name="Miyauchi S."/>
            <person name="Viragh M."/>
            <person name="Kuo A."/>
            <person name="Thoen E."/>
            <person name="Andreopoulos B."/>
            <person name="Lu D."/>
            <person name="Skrede I."/>
            <person name="Drula E."/>
            <person name="Henrissat B."/>
            <person name="Morin E."/>
            <person name="Kohler A."/>
            <person name="Barry K."/>
            <person name="LaButti K."/>
            <person name="Morin E."/>
            <person name="Salamov A."/>
            <person name="Lipzen A."/>
            <person name="Mereny Z."/>
            <person name="Hegedus B."/>
            <person name="Baldrian P."/>
            <person name="Stursova M."/>
            <person name="Weitz H."/>
            <person name="Taylor A."/>
            <person name="Grigoriev I.V."/>
            <person name="Nagy L.G."/>
            <person name="Martin F."/>
            <person name="Kauserud H."/>
        </authorList>
    </citation>
    <scope>NUCLEOTIDE SEQUENCE</scope>
    <source>
        <strain evidence="1">CBHHK002</strain>
    </source>
</reference>
<keyword evidence="2" id="KW-1185">Reference proteome</keyword>
<protein>
    <submittedName>
        <fullName evidence="1">Uncharacterized protein</fullName>
    </submittedName>
</protein>
<comment type="caution">
    <text evidence="1">The sequence shown here is derived from an EMBL/GenBank/DDBJ whole genome shotgun (WGS) entry which is preliminary data.</text>
</comment>
<dbReference type="EMBL" id="JARIHO010000115">
    <property type="protein sequence ID" value="KAJ7302481.1"/>
    <property type="molecule type" value="Genomic_DNA"/>
</dbReference>
<dbReference type="Proteomes" id="UP001218218">
    <property type="component" value="Unassembled WGS sequence"/>
</dbReference>
<proteinExistence type="predicted"/>
<gene>
    <name evidence="1" type="ORF">DFH08DRAFT_977757</name>
</gene>
<sequence length="122" mass="13797">MQEFLEDQLLHDPLSATDHPMLQCLACPTLHALLAVFAKGKVESAEGIDHVVYLLNEATDPEITVFKNFASKFRAGRLSPEVTHGFFNTAHALIAYLPSELYNATWEHEFHPEAPDFRFFIP</sequence>
<evidence type="ECO:0000313" key="1">
    <source>
        <dbReference type="EMBL" id="KAJ7302481.1"/>
    </source>
</evidence>
<accession>A0AAD7E888</accession>